<dbReference type="AlphaFoldDB" id="A0AAV0UZ48"/>
<comment type="caution">
    <text evidence="12">The sequence shown here is derived from an EMBL/GenBank/DDBJ whole genome shotgun (WGS) entry which is preliminary data.</text>
</comment>
<sequence>MLAQLVADVCPSSASFFGFMGVASALVFANLGAAYGTAKSGVGIASMGVMRPELAMRNIIPVVMAGVLGIYGLIVAVIIQGSIDPPNGNMPKYGSYSGFAHLAAGLCCGLSGLAAGMAIGVVGDAGVRAVGQQEKLFVNMILILIFAEALGLYGLIVALILSQKKSDCPTRVSSFIADNGNDRWSAASACSPFRSFLQEAEWRRSVLLTRLSLAVPFHSMSLRNATTFKI</sequence>
<feature type="transmembrane region" description="Helical" evidence="10">
    <location>
        <begin position="59"/>
        <end position="79"/>
    </location>
</feature>
<evidence type="ECO:0000256" key="1">
    <source>
        <dbReference type="ARBA" id="ARBA00004128"/>
    </source>
</evidence>
<keyword evidence="9 10" id="KW-0472">Membrane</keyword>
<keyword evidence="3 10" id="KW-0813">Transport</keyword>
<protein>
    <recommendedName>
        <fullName evidence="10">V-type proton ATPase proteolipid subunit</fullName>
    </recommendedName>
</protein>
<evidence type="ECO:0000256" key="8">
    <source>
        <dbReference type="ARBA" id="ARBA00023065"/>
    </source>
</evidence>
<dbReference type="NCBIfam" id="TIGR01100">
    <property type="entry name" value="V_ATP_synt_C"/>
    <property type="match status" value="1"/>
</dbReference>
<dbReference type="Pfam" id="PF00137">
    <property type="entry name" value="ATP-synt_C"/>
    <property type="match status" value="2"/>
</dbReference>
<evidence type="ECO:0000256" key="7">
    <source>
        <dbReference type="ARBA" id="ARBA00022989"/>
    </source>
</evidence>
<dbReference type="CDD" id="cd18175">
    <property type="entry name" value="ATP-synt_Vo_c_ATP6C_rpt1"/>
    <property type="match status" value="1"/>
</dbReference>
<evidence type="ECO:0000256" key="9">
    <source>
        <dbReference type="ARBA" id="ARBA00023136"/>
    </source>
</evidence>
<evidence type="ECO:0000256" key="10">
    <source>
        <dbReference type="RuleBase" id="RU363060"/>
    </source>
</evidence>
<evidence type="ECO:0000313" key="13">
    <source>
        <dbReference type="Proteomes" id="UP001162029"/>
    </source>
</evidence>
<keyword evidence="5 10" id="KW-0812">Transmembrane</keyword>
<keyword evidence="13" id="KW-1185">Reference proteome</keyword>
<evidence type="ECO:0000256" key="4">
    <source>
        <dbReference type="ARBA" id="ARBA00022554"/>
    </source>
</evidence>
<dbReference type="Proteomes" id="UP001162029">
    <property type="component" value="Unassembled WGS sequence"/>
</dbReference>
<keyword evidence="6 10" id="KW-0375">Hydrogen ion transport</keyword>
<dbReference type="EMBL" id="CANTFM010001579">
    <property type="protein sequence ID" value="CAI5741493.1"/>
    <property type="molecule type" value="Genomic_DNA"/>
</dbReference>
<feature type="transmembrane region" description="Helical" evidence="10">
    <location>
        <begin position="99"/>
        <end position="124"/>
    </location>
</feature>
<feature type="domain" description="V-ATPase proteolipid subunit C-like" evidence="11">
    <location>
        <begin position="20"/>
        <end position="79"/>
    </location>
</feature>
<keyword evidence="8 10" id="KW-0406">Ion transport</keyword>
<dbReference type="InterPro" id="IPR000245">
    <property type="entry name" value="ATPase_proteolipid_csu"/>
</dbReference>
<organism evidence="12 13">
    <name type="scientific">Peronospora destructor</name>
    <dbReference type="NCBI Taxonomy" id="86335"/>
    <lineage>
        <taxon>Eukaryota</taxon>
        <taxon>Sar</taxon>
        <taxon>Stramenopiles</taxon>
        <taxon>Oomycota</taxon>
        <taxon>Peronosporomycetes</taxon>
        <taxon>Peronosporales</taxon>
        <taxon>Peronosporaceae</taxon>
        <taxon>Peronospora</taxon>
    </lineage>
</organism>
<dbReference type="FunFam" id="1.20.120.610:FF:000003">
    <property type="entry name" value="V-type proton ATPase proteolipid subunit"/>
    <property type="match status" value="1"/>
</dbReference>
<dbReference type="InterPro" id="IPR035921">
    <property type="entry name" value="F/V-ATP_Csub_sf"/>
</dbReference>
<comment type="subcellular location">
    <subcellularLocation>
        <location evidence="1 10">Vacuole membrane</location>
        <topology evidence="1 10">Multi-pass membrane protein</topology>
    </subcellularLocation>
</comment>
<keyword evidence="4 10" id="KW-0926">Vacuole</keyword>
<evidence type="ECO:0000313" key="12">
    <source>
        <dbReference type="EMBL" id="CAI5741493.1"/>
    </source>
</evidence>
<proteinExistence type="inferred from homology"/>
<dbReference type="GO" id="GO:0005774">
    <property type="term" value="C:vacuolar membrane"/>
    <property type="evidence" value="ECO:0007669"/>
    <property type="project" value="UniProtKB-SubCell"/>
</dbReference>
<evidence type="ECO:0000256" key="2">
    <source>
        <dbReference type="ARBA" id="ARBA00007296"/>
    </source>
</evidence>
<dbReference type="Gene3D" id="1.20.120.610">
    <property type="entry name" value="lithium bound rotor ring of v- atpase"/>
    <property type="match status" value="1"/>
</dbReference>
<dbReference type="GO" id="GO:0033179">
    <property type="term" value="C:proton-transporting V-type ATPase, V0 domain"/>
    <property type="evidence" value="ECO:0007669"/>
    <property type="project" value="InterPro"/>
</dbReference>
<dbReference type="GO" id="GO:0046961">
    <property type="term" value="F:proton-transporting ATPase activity, rotational mechanism"/>
    <property type="evidence" value="ECO:0007669"/>
    <property type="project" value="InterPro"/>
</dbReference>
<feature type="transmembrane region" description="Helical" evidence="10">
    <location>
        <begin position="136"/>
        <end position="161"/>
    </location>
</feature>
<name>A0AAV0UZ48_9STRA</name>
<feature type="transmembrane region" description="Helical" evidence="10">
    <location>
        <begin position="16"/>
        <end position="38"/>
    </location>
</feature>
<dbReference type="PRINTS" id="PR00122">
    <property type="entry name" value="VACATPASE"/>
</dbReference>
<dbReference type="InterPro" id="IPR002379">
    <property type="entry name" value="ATPase_proteolipid_c-like_dom"/>
</dbReference>
<reference evidence="12" key="1">
    <citation type="submission" date="2022-12" db="EMBL/GenBank/DDBJ databases">
        <authorList>
            <person name="Webb A."/>
        </authorList>
    </citation>
    <scope>NUCLEOTIDE SEQUENCE</scope>
    <source>
        <strain evidence="12">Pd1</strain>
    </source>
</reference>
<evidence type="ECO:0000256" key="6">
    <source>
        <dbReference type="ARBA" id="ARBA00022781"/>
    </source>
</evidence>
<feature type="domain" description="V-ATPase proteolipid subunit C-like" evidence="11">
    <location>
        <begin position="102"/>
        <end position="161"/>
    </location>
</feature>
<dbReference type="CDD" id="cd18176">
    <property type="entry name" value="ATP-synt_Vo_c_ATP6C_rpt2"/>
    <property type="match status" value="1"/>
</dbReference>
<dbReference type="SUPFAM" id="SSF81333">
    <property type="entry name" value="F1F0 ATP synthase subunit C"/>
    <property type="match status" value="2"/>
</dbReference>
<evidence type="ECO:0000259" key="11">
    <source>
        <dbReference type="Pfam" id="PF00137"/>
    </source>
</evidence>
<evidence type="ECO:0000256" key="3">
    <source>
        <dbReference type="ARBA" id="ARBA00022448"/>
    </source>
</evidence>
<dbReference type="InterPro" id="IPR011555">
    <property type="entry name" value="ATPase_proteolipid_su_C_euk"/>
</dbReference>
<evidence type="ECO:0000256" key="5">
    <source>
        <dbReference type="ARBA" id="ARBA00022692"/>
    </source>
</evidence>
<keyword evidence="7 10" id="KW-1133">Transmembrane helix</keyword>
<dbReference type="PANTHER" id="PTHR10263">
    <property type="entry name" value="V-TYPE PROTON ATPASE PROTEOLIPID SUBUNIT"/>
    <property type="match status" value="1"/>
</dbReference>
<comment type="similarity">
    <text evidence="2 10">Belongs to the V-ATPase proteolipid subunit family.</text>
</comment>
<accession>A0AAV0UZ48</accession>
<gene>
    <name evidence="12" type="ORF">PDE001_LOCUS7842</name>
</gene>